<protein>
    <submittedName>
        <fullName evidence="2">Uncharacterized protein</fullName>
    </submittedName>
</protein>
<organism evidence="2 3">
    <name type="scientific">Actinosynnema mirum (strain ATCC 29888 / DSM 43827 / JCM 3225 / NBRC 14064 / NCIMB 13271 / NRRL B-12336 / IMRU 3971 / 101)</name>
    <dbReference type="NCBI Taxonomy" id="446462"/>
    <lineage>
        <taxon>Bacteria</taxon>
        <taxon>Bacillati</taxon>
        <taxon>Actinomycetota</taxon>
        <taxon>Actinomycetes</taxon>
        <taxon>Pseudonocardiales</taxon>
        <taxon>Pseudonocardiaceae</taxon>
        <taxon>Actinosynnema</taxon>
    </lineage>
</organism>
<feature type="compositionally biased region" description="Polar residues" evidence="1">
    <location>
        <begin position="171"/>
        <end position="192"/>
    </location>
</feature>
<dbReference type="EMBL" id="CP001630">
    <property type="protein sequence ID" value="ACU39382.1"/>
    <property type="molecule type" value="Genomic_DNA"/>
</dbReference>
<reference evidence="2 3" key="1">
    <citation type="journal article" date="2009" name="Stand. Genomic Sci.">
        <title>Complete genome sequence of Actinosynnema mirum type strain (101).</title>
        <authorList>
            <person name="Land M."/>
            <person name="Lapidus A."/>
            <person name="Mayilraj S."/>
            <person name="Chen F."/>
            <person name="Copeland A."/>
            <person name="Del Rio T.G."/>
            <person name="Nolan M."/>
            <person name="Lucas S."/>
            <person name="Tice H."/>
            <person name="Cheng J.F."/>
            <person name="Chertkov O."/>
            <person name="Bruce D."/>
            <person name="Goodwin L."/>
            <person name="Pitluck S."/>
            <person name="Rohde M."/>
            <person name="Goker M."/>
            <person name="Pati A."/>
            <person name="Ivanova N."/>
            <person name="Mavromatis K."/>
            <person name="Chen A."/>
            <person name="Palaniappan K."/>
            <person name="Hauser L."/>
            <person name="Chang Y.J."/>
            <person name="Jeffries C.C."/>
            <person name="Brettin T."/>
            <person name="Detter J.C."/>
            <person name="Han C."/>
            <person name="Chain P."/>
            <person name="Tindall B.J."/>
            <person name="Bristow J."/>
            <person name="Eisen J.A."/>
            <person name="Markowitz V."/>
            <person name="Hugenholtz P."/>
            <person name="Kyrpides N.C."/>
            <person name="Klenk H.P."/>
        </authorList>
    </citation>
    <scope>NUCLEOTIDE SEQUENCE [LARGE SCALE GENOMIC DNA]</scope>
    <source>
        <strain evidence="3">ATCC 29888 / DSM 43827 / JCM 3225 / NBRC 14064 / NCIMB 13271 / NRRL B-12336 / IMRU 3971 / 101</strain>
    </source>
</reference>
<evidence type="ECO:0000256" key="1">
    <source>
        <dbReference type="SAM" id="MobiDB-lite"/>
    </source>
</evidence>
<keyword evidence="3" id="KW-1185">Reference proteome</keyword>
<evidence type="ECO:0000313" key="3">
    <source>
        <dbReference type="Proteomes" id="UP000002213"/>
    </source>
</evidence>
<gene>
    <name evidence="2" type="ordered locus">Amir_5564</name>
</gene>
<name>C6WB91_ACTMD</name>
<dbReference type="STRING" id="446462.Amir_5564"/>
<dbReference type="AlphaFoldDB" id="C6WB91"/>
<evidence type="ECO:0000313" key="2">
    <source>
        <dbReference type="EMBL" id="ACU39382.1"/>
    </source>
</evidence>
<feature type="compositionally biased region" description="Basic and acidic residues" evidence="1">
    <location>
        <begin position="203"/>
        <end position="213"/>
    </location>
</feature>
<proteinExistence type="predicted"/>
<dbReference type="eggNOG" id="ENOG5031HKW">
    <property type="taxonomic scope" value="Bacteria"/>
</dbReference>
<feature type="compositionally biased region" description="Basic and acidic residues" evidence="1">
    <location>
        <begin position="132"/>
        <end position="148"/>
    </location>
</feature>
<sequence length="286" mass="30776">MGKTSPRKGVEASTASGSVYAPFDWAKGVPTLLLGNKTPDTTAHLVLLTMATFADPDGTNIRPSLPTLTAASHLAKTRTCADAIKRLEAAKLIVRSGEMNGGIVVWALNYAVEMAPRTAAVEAGRDQALSKQAERNRRYRERQRDAAQGRHVTPDSGVTNAAQGRHVTPEVASQPQVSTGTPALDQPLTSQGTFGGTLPPDPLRSDPAPRGRNDCSTAAEQLQDPPAQVERKSPVPRVRERRGREVVVPEVWSRQRSRCSHRLDGSLAPDGTPRCVICRREQQAAS</sequence>
<dbReference type="KEGG" id="ami:Amir_5564"/>
<feature type="region of interest" description="Disordered" evidence="1">
    <location>
        <begin position="121"/>
        <end position="243"/>
    </location>
</feature>
<dbReference type="Proteomes" id="UP000002213">
    <property type="component" value="Chromosome"/>
</dbReference>
<accession>C6WB91</accession>
<dbReference type="HOGENOM" id="CLU_971930_0_0_11"/>